<organism evidence="6 7">
    <name type="scientific">Candidatus Marimicrobium litorale</name>
    <dbReference type="NCBI Taxonomy" id="2518991"/>
    <lineage>
        <taxon>Bacteria</taxon>
        <taxon>Pseudomonadati</taxon>
        <taxon>Pseudomonadota</taxon>
        <taxon>Gammaproteobacteria</taxon>
        <taxon>Cellvibrionales</taxon>
        <taxon>Halieaceae</taxon>
        <taxon>Marimicrobium</taxon>
    </lineage>
</organism>
<feature type="active site" description="Proton acceptor; specific for L-alanine" evidence="4">
    <location>
        <position position="254"/>
    </location>
</feature>
<evidence type="ECO:0000256" key="3">
    <source>
        <dbReference type="ARBA" id="ARBA00023235"/>
    </source>
</evidence>
<dbReference type="InterPro" id="IPR001608">
    <property type="entry name" value="Ala_racemase_N"/>
</dbReference>
<comment type="similarity">
    <text evidence="4">Belongs to the alanine racemase family.</text>
</comment>
<comment type="function">
    <text evidence="4">Catalyzes the interconversion of L-alanine and D-alanine. May also act on other amino acids.</text>
</comment>
<proteinExistence type="inferred from homology"/>
<dbReference type="Pfam" id="PF00842">
    <property type="entry name" value="Ala_racemase_C"/>
    <property type="match status" value="1"/>
</dbReference>
<dbReference type="InterPro" id="IPR000821">
    <property type="entry name" value="Ala_racemase"/>
</dbReference>
<feature type="binding site" evidence="4">
    <location>
        <position position="302"/>
    </location>
    <ligand>
        <name>substrate</name>
    </ligand>
</feature>
<dbReference type="GO" id="GO:0008784">
    <property type="term" value="F:alanine racemase activity"/>
    <property type="evidence" value="ECO:0007669"/>
    <property type="project" value="UniProtKB-EC"/>
</dbReference>
<feature type="active site" description="Proton acceptor; specific for D-alanine" evidence="4">
    <location>
        <position position="35"/>
    </location>
</feature>
<dbReference type="EC" id="5.1.1.1" evidence="4"/>
<dbReference type="Gene3D" id="3.20.20.10">
    <property type="entry name" value="Alanine racemase"/>
    <property type="match status" value="1"/>
</dbReference>
<keyword evidence="7" id="KW-1185">Reference proteome</keyword>
<evidence type="ECO:0000313" key="6">
    <source>
        <dbReference type="EMBL" id="MCX2976088.1"/>
    </source>
</evidence>
<feature type="modified residue" description="N6-(pyridoxal phosphate)lysine" evidence="4">
    <location>
        <position position="35"/>
    </location>
</feature>
<dbReference type="NCBIfam" id="TIGR00492">
    <property type="entry name" value="alr"/>
    <property type="match status" value="1"/>
</dbReference>
<comment type="cofactor">
    <cofactor evidence="1 4">
        <name>pyridoxal 5'-phosphate</name>
        <dbReference type="ChEBI" id="CHEBI:597326"/>
    </cofactor>
</comment>
<dbReference type="Pfam" id="PF01168">
    <property type="entry name" value="Ala_racemase_N"/>
    <property type="match status" value="1"/>
</dbReference>
<comment type="catalytic activity">
    <reaction evidence="4">
        <text>L-alanine = D-alanine</text>
        <dbReference type="Rhea" id="RHEA:20249"/>
        <dbReference type="ChEBI" id="CHEBI:57416"/>
        <dbReference type="ChEBI" id="CHEBI:57972"/>
        <dbReference type="EC" id="5.1.1.1"/>
    </reaction>
</comment>
<dbReference type="Proteomes" id="UP001143304">
    <property type="component" value="Unassembled WGS sequence"/>
</dbReference>
<gene>
    <name evidence="6" type="primary">alr</name>
    <name evidence="6" type="ORF">EYC82_01790</name>
</gene>
<dbReference type="CDD" id="cd06827">
    <property type="entry name" value="PLPDE_III_AR_proteobact"/>
    <property type="match status" value="1"/>
</dbReference>
<dbReference type="InterPro" id="IPR029066">
    <property type="entry name" value="PLP-binding_barrel"/>
</dbReference>
<accession>A0ABT3T1F6</accession>
<dbReference type="InterPro" id="IPR009006">
    <property type="entry name" value="Ala_racemase/Decarboxylase_C"/>
</dbReference>
<dbReference type="PANTHER" id="PTHR30511:SF0">
    <property type="entry name" value="ALANINE RACEMASE, CATABOLIC-RELATED"/>
    <property type="match status" value="1"/>
</dbReference>
<dbReference type="EMBL" id="SHNO01000001">
    <property type="protein sequence ID" value="MCX2976088.1"/>
    <property type="molecule type" value="Genomic_DNA"/>
</dbReference>
<dbReference type="SUPFAM" id="SSF50621">
    <property type="entry name" value="Alanine racemase C-terminal domain-like"/>
    <property type="match status" value="1"/>
</dbReference>
<feature type="binding site" evidence="4">
    <location>
        <position position="131"/>
    </location>
    <ligand>
        <name>substrate</name>
    </ligand>
</feature>
<keyword evidence="2 4" id="KW-0663">Pyridoxal phosphate</keyword>
<dbReference type="Gene3D" id="2.40.37.10">
    <property type="entry name" value="Lyase, Ornithine Decarboxylase, Chain A, domain 1"/>
    <property type="match status" value="1"/>
</dbReference>
<evidence type="ECO:0000313" key="7">
    <source>
        <dbReference type="Proteomes" id="UP001143304"/>
    </source>
</evidence>
<protein>
    <recommendedName>
        <fullName evidence="4">Alanine racemase</fullName>
        <ecNumber evidence="4">5.1.1.1</ecNumber>
    </recommendedName>
</protein>
<comment type="caution">
    <text evidence="6">The sequence shown here is derived from an EMBL/GenBank/DDBJ whole genome shotgun (WGS) entry which is preliminary data.</text>
</comment>
<feature type="domain" description="Alanine racemase C-terminal" evidence="5">
    <location>
        <begin position="233"/>
        <end position="357"/>
    </location>
</feature>
<comment type="pathway">
    <text evidence="4">Amino-acid biosynthesis; D-alanine biosynthesis; D-alanine from L-alanine: step 1/1.</text>
</comment>
<reference evidence="6" key="1">
    <citation type="submission" date="2019-02" db="EMBL/GenBank/DDBJ databases">
        <authorList>
            <person name="Li S.-H."/>
        </authorList>
    </citation>
    <scope>NUCLEOTIDE SEQUENCE</scope>
    <source>
        <strain evidence="6">IMCC11814</strain>
    </source>
</reference>
<dbReference type="SUPFAM" id="SSF51419">
    <property type="entry name" value="PLP-binding barrel"/>
    <property type="match status" value="1"/>
</dbReference>
<evidence type="ECO:0000256" key="4">
    <source>
        <dbReference type="HAMAP-Rule" id="MF_01201"/>
    </source>
</evidence>
<name>A0ABT3T1F6_9GAMM</name>
<evidence type="ECO:0000259" key="5">
    <source>
        <dbReference type="SMART" id="SM01005"/>
    </source>
</evidence>
<dbReference type="InterPro" id="IPR020622">
    <property type="entry name" value="Ala_racemase_pyridoxalP-BS"/>
</dbReference>
<sequence length="357" mass="38740">MARPNQATLDLDALRHNVVLTRQLAPDSRLMAVIKANAYGHGMTVIGKALQPQVDALAVACIEEAVELRDAGITVPILLLEGVFEPAELALAARLQLWLTIANERQLEWLEQSTLTQPVSCWLKIDTGMNRKGVPTDRAMACHRRLLECGQVRADPVSFTHFATADDLDAPLTQRQLQRFDQLTVSGPRSAANSAGVLAWPNSHYDWIRPGYMLYGHSPMLETHPAAQALRPVMTLSSAVVAVRDLAAGESVGYGCTWVAARPSRIATVTIGYGDGYPRNAPNGTPVLINGQRAPLAGRVSMDMITVDVTDLEAVQAGDTVILWGQTLPLAEIAKRADTIGYELTTRMPARTPRIIA</sequence>
<dbReference type="InterPro" id="IPR011079">
    <property type="entry name" value="Ala_racemase_C"/>
</dbReference>
<dbReference type="PROSITE" id="PS00395">
    <property type="entry name" value="ALANINE_RACEMASE"/>
    <property type="match status" value="1"/>
</dbReference>
<dbReference type="HAMAP" id="MF_01201">
    <property type="entry name" value="Ala_racemase"/>
    <property type="match status" value="1"/>
</dbReference>
<dbReference type="SMART" id="SM01005">
    <property type="entry name" value="Ala_racemase_C"/>
    <property type="match status" value="1"/>
</dbReference>
<evidence type="ECO:0000256" key="1">
    <source>
        <dbReference type="ARBA" id="ARBA00001933"/>
    </source>
</evidence>
<keyword evidence="3 4" id="KW-0413">Isomerase</keyword>
<dbReference type="PRINTS" id="PR00992">
    <property type="entry name" value="ALARACEMASE"/>
</dbReference>
<dbReference type="RefSeq" id="WP_279247841.1">
    <property type="nucleotide sequence ID" value="NZ_SHNO01000001.1"/>
</dbReference>
<evidence type="ECO:0000256" key="2">
    <source>
        <dbReference type="ARBA" id="ARBA00022898"/>
    </source>
</evidence>
<dbReference type="PANTHER" id="PTHR30511">
    <property type="entry name" value="ALANINE RACEMASE"/>
    <property type="match status" value="1"/>
</dbReference>